<keyword evidence="4" id="KW-1185">Reference proteome</keyword>
<dbReference type="Proteomes" id="UP000077755">
    <property type="component" value="Chromosome 2"/>
</dbReference>
<organism evidence="2">
    <name type="scientific">Daucus carota subsp. sativus</name>
    <name type="common">Carrot</name>
    <dbReference type="NCBI Taxonomy" id="79200"/>
    <lineage>
        <taxon>Eukaryota</taxon>
        <taxon>Viridiplantae</taxon>
        <taxon>Streptophyta</taxon>
        <taxon>Embryophyta</taxon>
        <taxon>Tracheophyta</taxon>
        <taxon>Spermatophyta</taxon>
        <taxon>Magnoliopsida</taxon>
        <taxon>eudicotyledons</taxon>
        <taxon>Gunneridae</taxon>
        <taxon>Pentapetalae</taxon>
        <taxon>asterids</taxon>
        <taxon>campanulids</taxon>
        <taxon>Apiales</taxon>
        <taxon>Apiaceae</taxon>
        <taxon>Apioideae</taxon>
        <taxon>Scandiceae</taxon>
        <taxon>Daucinae</taxon>
        <taxon>Daucus</taxon>
        <taxon>Daucus sect. Daucus</taxon>
    </lineage>
</organism>
<reference evidence="2" key="1">
    <citation type="journal article" date="2016" name="Nat. Genet.">
        <title>A high-quality carrot genome assembly provides new insights into carotenoid accumulation and asterid genome evolution.</title>
        <authorList>
            <person name="Iorizzo M."/>
            <person name="Ellison S."/>
            <person name="Senalik D."/>
            <person name="Zeng P."/>
            <person name="Satapoomin P."/>
            <person name="Huang J."/>
            <person name="Bowman M."/>
            <person name="Iovene M."/>
            <person name="Sanseverino W."/>
            <person name="Cavagnaro P."/>
            <person name="Yildiz M."/>
            <person name="Macko-Podgorni A."/>
            <person name="Moranska E."/>
            <person name="Grzebelus E."/>
            <person name="Grzebelus D."/>
            <person name="Ashrafi H."/>
            <person name="Zheng Z."/>
            <person name="Cheng S."/>
            <person name="Spooner D."/>
            <person name="Van Deynze A."/>
            <person name="Simon P."/>
        </authorList>
    </citation>
    <scope>NUCLEOTIDE SEQUENCE [LARGE SCALE GENOMIC DNA]</scope>
    <source>
        <tissue evidence="2">Leaf</tissue>
    </source>
</reference>
<sequence length="61" mass="6070">MEGSKLANAFTMVVMVLLVFASMGAAQVGAPAPAPGPVAGATSLYVPAAFAAVAAIFVWLF</sequence>
<feature type="transmembrane region" description="Helical" evidence="1">
    <location>
        <begin position="7"/>
        <end position="26"/>
    </location>
</feature>
<keyword evidence="1" id="KW-0472">Membrane</keyword>
<gene>
    <name evidence="2" type="ORF">DCAR_005118</name>
    <name evidence="3" type="ORF">DCAR_0205659</name>
</gene>
<keyword evidence="1" id="KW-1133">Transmembrane helix</keyword>
<feature type="transmembrane region" description="Helical" evidence="1">
    <location>
        <begin position="38"/>
        <end position="60"/>
    </location>
</feature>
<evidence type="ECO:0000256" key="1">
    <source>
        <dbReference type="SAM" id="Phobius"/>
    </source>
</evidence>
<evidence type="ECO:0000313" key="4">
    <source>
        <dbReference type="Proteomes" id="UP000077755"/>
    </source>
</evidence>
<accession>A0A166CRM8</accession>
<evidence type="ECO:0000313" key="2">
    <source>
        <dbReference type="EMBL" id="KZN04240.1"/>
    </source>
</evidence>
<dbReference type="Gramene" id="KZN04240">
    <property type="protein sequence ID" value="KZN04240"/>
    <property type="gene ID" value="DCAR_005118"/>
</dbReference>
<dbReference type="EMBL" id="CP093344">
    <property type="protein sequence ID" value="WOG86453.1"/>
    <property type="molecule type" value="Genomic_DNA"/>
</dbReference>
<keyword evidence="1" id="KW-0812">Transmembrane</keyword>
<evidence type="ECO:0000313" key="3">
    <source>
        <dbReference type="EMBL" id="WOG86453.1"/>
    </source>
</evidence>
<dbReference type="EMBL" id="LNRQ01000002">
    <property type="protein sequence ID" value="KZN04240.1"/>
    <property type="molecule type" value="Genomic_DNA"/>
</dbReference>
<reference evidence="3" key="2">
    <citation type="submission" date="2022-03" db="EMBL/GenBank/DDBJ databases">
        <title>Draft title - Genomic analysis of global carrot germplasm unveils the trajectory of domestication and the origin of high carotenoid orange carrot.</title>
        <authorList>
            <person name="Iorizzo M."/>
            <person name="Ellison S."/>
            <person name="Senalik D."/>
            <person name="Macko-Podgorni A."/>
            <person name="Grzebelus D."/>
            <person name="Bostan H."/>
            <person name="Rolling W."/>
            <person name="Curaba J."/>
            <person name="Simon P."/>
        </authorList>
    </citation>
    <scope>NUCLEOTIDE SEQUENCE</scope>
    <source>
        <tissue evidence="3">Leaf</tissue>
    </source>
</reference>
<protein>
    <submittedName>
        <fullName evidence="2">Uncharacterized protein</fullName>
    </submittedName>
</protein>
<proteinExistence type="predicted"/>
<name>A0A166CRM8_DAUCS</name>
<dbReference type="AlphaFoldDB" id="A0A166CRM8"/>